<dbReference type="Gene3D" id="3.80.10.10">
    <property type="entry name" value="Ribonuclease Inhibitor"/>
    <property type="match status" value="1"/>
</dbReference>
<dbReference type="SUPFAM" id="SSF52047">
    <property type="entry name" value="RNI-like"/>
    <property type="match status" value="1"/>
</dbReference>
<name>A0A0L0T8J8_ALLM3</name>
<dbReference type="AlphaFoldDB" id="A0A0L0T8J8"/>
<dbReference type="OrthoDB" id="71548at2759"/>
<protein>
    <submittedName>
        <fullName evidence="1">Uncharacterized protein</fullName>
    </submittedName>
</protein>
<evidence type="ECO:0000313" key="1">
    <source>
        <dbReference type="EMBL" id="KNE71072.1"/>
    </source>
</evidence>
<reference evidence="1 2" key="1">
    <citation type="submission" date="2009-11" db="EMBL/GenBank/DDBJ databases">
        <title>Annotation of Allomyces macrogynus ATCC 38327.</title>
        <authorList>
            <consortium name="The Broad Institute Genome Sequencing Platform"/>
            <person name="Russ C."/>
            <person name="Cuomo C."/>
            <person name="Burger G."/>
            <person name="Gray M.W."/>
            <person name="Holland P.W.H."/>
            <person name="King N."/>
            <person name="Lang F.B.F."/>
            <person name="Roger A.J."/>
            <person name="Ruiz-Trillo I."/>
            <person name="Young S.K."/>
            <person name="Zeng Q."/>
            <person name="Gargeya S."/>
            <person name="Fitzgerald M."/>
            <person name="Haas B."/>
            <person name="Abouelleil A."/>
            <person name="Alvarado L."/>
            <person name="Arachchi H.M."/>
            <person name="Berlin A."/>
            <person name="Chapman S.B."/>
            <person name="Gearin G."/>
            <person name="Goldberg J."/>
            <person name="Griggs A."/>
            <person name="Gujja S."/>
            <person name="Hansen M."/>
            <person name="Heiman D."/>
            <person name="Howarth C."/>
            <person name="Larimer J."/>
            <person name="Lui A."/>
            <person name="MacDonald P.J.P."/>
            <person name="McCowen C."/>
            <person name="Montmayeur A."/>
            <person name="Murphy C."/>
            <person name="Neiman D."/>
            <person name="Pearson M."/>
            <person name="Priest M."/>
            <person name="Roberts A."/>
            <person name="Saif S."/>
            <person name="Shea T."/>
            <person name="Sisk P."/>
            <person name="Stolte C."/>
            <person name="Sykes S."/>
            <person name="Wortman J."/>
            <person name="Nusbaum C."/>
            <person name="Birren B."/>
        </authorList>
    </citation>
    <scope>NUCLEOTIDE SEQUENCE [LARGE SCALE GENOMIC DNA]</scope>
    <source>
        <strain evidence="1 2">ATCC 38327</strain>
    </source>
</reference>
<sequence length="625" mass="69548">MFPDDSSGADVCASIVDILTVPPAGSTSSAKSDPTVHRAPIECLPYDVLEIIAHWTLRSSVWALRPRASLLHLALASPVLFVPSVSTVLREHVPSTGPFVVHDRWYNWQNEPGYDSPSPIPDPPRPGQFVVVRGATESHHSFLVLPQRSNRVLKQDAQRSRDAALRYWTTIPVPQHQLEHATISSCDLGVVSVPRACRWLMIVGDFCEPWPVCPLPVQLLKLHNFSILHTQLPALVASFPINLTNLTVDWTGVDNKMLSDLYDRLPSTLAALTIHDNRVSPHDPVDHLSAQSSPALSRALARLLHLTVFDHHLLFRPDDVVHVLNGLALAQAAGKTTPTMQSVTLFVHVDLDPLPITVPLVPQARALRILDFSFRMGDEVDLNSNMVEHASYFGRVFGVLPTPLRSLNLHAPLCPDRVIAHAMPQFASPTLQSLRITALPQSFGSKFEEVLLRRTFRLSSLGRLDALWPALRSLTLTPCLPPAMDGSTWALPPFLRSLNLMHSIFTSRDLDSIWPRLPASLQKLNLDRNQLEFLPPSFPPTLRMLSVASNDKLSDATCWIDALPPTLRLICVDGCRLDEDAGRRLLQKRRLLGVRILTGEAKMKVYARGNWFSRAVWQALEAEQL</sequence>
<dbReference type="VEuPathDB" id="FungiDB:AMAG_15325"/>
<dbReference type="Proteomes" id="UP000054350">
    <property type="component" value="Unassembled WGS sequence"/>
</dbReference>
<keyword evidence="2" id="KW-1185">Reference proteome</keyword>
<reference evidence="2" key="2">
    <citation type="submission" date="2009-11" db="EMBL/GenBank/DDBJ databases">
        <title>The Genome Sequence of Allomyces macrogynus strain ATCC 38327.</title>
        <authorList>
            <consortium name="The Broad Institute Genome Sequencing Platform"/>
            <person name="Russ C."/>
            <person name="Cuomo C."/>
            <person name="Shea T."/>
            <person name="Young S.K."/>
            <person name="Zeng Q."/>
            <person name="Koehrsen M."/>
            <person name="Haas B."/>
            <person name="Borodovsky M."/>
            <person name="Guigo R."/>
            <person name="Alvarado L."/>
            <person name="Berlin A."/>
            <person name="Borenstein D."/>
            <person name="Chen Z."/>
            <person name="Engels R."/>
            <person name="Freedman E."/>
            <person name="Gellesch M."/>
            <person name="Goldberg J."/>
            <person name="Griggs A."/>
            <person name="Gujja S."/>
            <person name="Heiman D."/>
            <person name="Hepburn T."/>
            <person name="Howarth C."/>
            <person name="Jen D."/>
            <person name="Larson L."/>
            <person name="Lewis B."/>
            <person name="Mehta T."/>
            <person name="Park D."/>
            <person name="Pearson M."/>
            <person name="Roberts A."/>
            <person name="Saif S."/>
            <person name="Shenoy N."/>
            <person name="Sisk P."/>
            <person name="Stolte C."/>
            <person name="Sykes S."/>
            <person name="Walk T."/>
            <person name="White J."/>
            <person name="Yandava C."/>
            <person name="Burger G."/>
            <person name="Gray M.W."/>
            <person name="Holland P.W.H."/>
            <person name="King N."/>
            <person name="Lang F.B.F."/>
            <person name="Roger A.J."/>
            <person name="Ruiz-Trillo I."/>
            <person name="Lander E."/>
            <person name="Nusbaum C."/>
        </authorList>
    </citation>
    <scope>NUCLEOTIDE SEQUENCE [LARGE SCALE GENOMIC DNA]</scope>
    <source>
        <strain evidence="2">ATCC 38327</strain>
    </source>
</reference>
<organism evidence="1 2">
    <name type="scientific">Allomyces macrogynus (strain ATCC 38327)</name>
    <name type="common">Allomyces javanicus var. macrogynus</name>
    <dbReference type="NCBI Taxonomy" id="578462"/>
    <lineage>
        <taxon>Eukaryota</taxon>
        <taxon>Fungi</taxon>
        <taxon>Fungi incertae sedis</taxon>
        <taxon>Blastocladiomycota</taxon>
        <taxon>Blastocladiomycetes</taxon>
        <taxon>Blastocladiales</taxon>
        <taxon>Blastocladiaceae</taxon>
        <taxon>Allomyces</taxon>
    </lineage>
</organism>
<proteinExistence type="predicted"/>
<accession>A0A0L0T8J8</accession>
<dbReference type="InterPro" id="IPR032675">
    <property type="entry name" value="LRR_dom_sf"/>
</dbReference>
<evidence type="ECO:0000313" key="2">
    <source>
        <dbReference type="Proteomes" id="UP000054350"/>
    </source>
</evidence>
<dbReference type="EMBL" id="GG745369">
    <property type="protein sequence ID" value="KNE71072.1"/>
    <property type="molecule type" value="Genomic_DNA"/>
</dbReference>
<gene>
    <name evidence="1" type="ORF">AMAG_15325</name>
</gene>